<dbReference type="GO" id="GO:0003676">
    <property type="term" value="F:nucleic acid binding"/>
    <property type="evidence" value="ECO:0007669"/>
    <property type="project" value="InterPro"/>
</dbReference>
<dbReference type="InterPro" id="IPR044929">
    <property type="entry name" value="DNA/RNA_non-sp_Endonuclease_sf"/>
</dbReference>
<dbReference type="RefSeq" id="WP_171701566.1">
    <property type="nucleotide sequence ID" value="NZ_JABFHI010000001.1"/>
</dbReference>
<dbReference type="GO" id="GO:0016787">
    <property type="term" value="F:hydrolase activity"/>
    <property type="evidence" value="ECO:0007669"/>
    <property type="project" value="InterPro"/>
</dbReference>
<name>A0A7Y3XA20_9GAMM</name>
<dbReference type="EMBL" id="JABFHI010000001">
    <property type="protein sequence ID" value="NOG30720.1"/>
    <property type="molecule type" value="Genomic_DNA"/>
</dbReference>
<protein>
    <submittedName>
        <fullName evidence="5">DNA/RNA non-specific endonuclease</fullName>
    </submittedName>
</protein>
<evidence type="ECO:0000259" key="3">
    <source>
        <dbReference type="SMART" id="SM00477"/>
    </source>
</evidence>
<keyword evidence="5" id="KW-0540">Nuclease</keyword>
<feature type="binding site" evidence="2">
    <location>
        <position position="150"/>
    </location>
    <ligand>
        <name>Mg(2+)</name>
        <dbReference type="ChEBI" id="CHEBI:18420"/>
        <note>catalytic</note>
    </ligand>
</feature>
<dbReference type="Gene3D" id="3.40.570.10">
    <property type="entry name" value="Extracellular Endonuclease, subunit A"/>
    <property type="match status" value="1"/>
</dbReference>
<keyword evidence="5" id="KW-0255">Endonuclease</keyword>
<organism evidence="5 6">
    <name type="scientific">Vreelandella azerica</name>
    <dbReference type="NCBI Taxonomy" id="2732867"/>
    <lineage>
        <taxon>Bacteria</taxon>
        <taxon>Pseudomonadati</taxon>
        <taxon>Pseudomonadota</taxon>
        <taxon>Gammaproteobacteria</taxon>
        <taxon>Oceanospirillales</taxon>
        <taxon>Halomonadaceae</taxon>
        <taxon>Vreelandella</taxon>
    </lineage>
</organism>
<dbReference type="InterPro" id="IPR001604">
    <property type="entry name" value="Endo_G_ENPP1-like_dom"/>
</dbReference>
<dbReference type="GO" id="GO:0004519">
    <property type="term" value="F:endonuclease activity"/>
    <property type="evidence" value="ECO:0007669"/>
    <property type="project" value="UniProtKB-KW"/>
</dbReference>
<proteinExistence type="predicted"/>
<gene>
    <name evidence="5" type="ORF">HLB35_01130</name>
</gene>
<dbReference type="AlphaFoldDB" id="A0A7Y3XA20"/>
<dbReference type="GO" id="GO:0046872">
    <property type="term" value="F:metal ion binding"/>
    <property type="evidence" value="ECO:0007669"/>
    <property type="project" value="UniProtKB-KW"/>
</dbReference>
<dbReference type="Proteomes" id="UP000588806">
    <property type="component" value="Unassembled WGS sequence"/>
</dbReference>
<dbReference type="InterPro" id="IPR040255">
    <property type="entry name" value="Non-specific_endonuclease"/>
</dbReference>
<dbReference type="PANTHER" id="PTHR13966:SF5">
    <property type="entry name" value="ENDONUCLEASE G, MITOCHONDRIAL"/>
    <property type="match status" value="1"/>
</dbReference>
<evidence type="ECO:0000313" key="6">
    <source>
        <dbReference type="Proteomes" id="UP000588806"/>
    </source>
</evidence>
<keyword evidence="2" id="KW-0479">Metal-binding</keyword>
<accession>A0A7Y3XA20</accession>
<dbReference type="SMART" id="SM00892">
    <property type="entry name" value="Endonuclease_NS"/>
    <property type="match status" value="1"/>
</dbReference>
<sequence length="281" mass="31589">MSRLRRQGRRLAVTALFVVIGSGLWLFQEQSYRDAYTWEGVPTWDELSLTSFHRVMRNDGYLLGWSDLRAGALWVSYQLAAVDDAAIGSRPGFSADWRTLWPIGTDSYSGSGYDRGHLAPNYAIAAVHGRQAQVDTFLMSNMSPQTPELNRQLWQRLEEAVMDHFAPRFEQLQVITGPIYAEGFSNAMDRVGFVEVPVAFYKIIVAPHSENPRALAFIMPQKVQGNEPLDDYLVSIDEVEAKTGLNFFPDLTPAVEQALEGQISTNGWALEEVARKPGRFQ</sequence>
<comment type="caution">
    <text evidence="5">The sequence shown here is derived from an EMBL/GenBank/DDBJ whole genome shotgun (WGS) entry which is preliminary data.</text>
</comment>
<evidence type="ECO:0000259" key="4">
    <source>
        <dbReference type="SMART" id="SM00892"/>
    </source>
</evidence>
<keyword evidence="6" id="KW-1185">Reference proteome</keyword>
<keyword evidence="5" id="KW-0378">Hydrolase</keyword>
<feature type="domain" description="ENPP1-3/EXOG-like endonuclease/phosphodiesterase" evidence="3">
    <location>
        <begin position="58"/>
        <end position="254"/>
    </location>
</feature>
<evidence type="ECO:0000313" key="5">
    <source>
        <dbReference type="EMBL" id="NOG30720.1"/>
    </source>
</evidence>
<dbReference type="PANTHER" id="PTHR13966">
    <property type="entry name" value="ENDONUCLEASE RELATED"/>
    <property type="match status" value="1"/>
</dbReference>
<dbReference type="Pfam" id="PF01223">
    <property type="entry name" value="Endonuclease_NS"/>
    <property type="match status" value="1"/>
</dbReference>
<evidence type="ECO:0000256" key="1">
    <source>
        <dbReference type="PIRSR" id="PIRSR640255-1"/>
    </source>
</evidence>
<feature type="domain" description="DNA/RNA non-specific endonuclease/pyrophosphatase/phosphodiesterase" evidence="4">
    <location>
        <begin position="57"/>
        <end position="254"/>
    </location>
</feature>
<dbReference type="SMART" id="SM00477">
    <property type="entry name" value="NUC"/>
    <property type="match status" value="1"/>
</dbReference>
<evidence type="ECO:0000256" key="2">
    <source>
        <dbReference type="PIRSR" id="PIRSR640255-2"/>
    </source>
</evidence>
<dbReference type="SUPFAM" id="SSF54060">
    <property type="entry name" value="His-Me finger endonucleases"/>
    <property type="match status" value="1"/>
</dbReference>
<feature type="active site" description="Proton acceptor" evidence="1">
    <location>
        <position position="117"/>
    </location>
</feature>
<dbReference type="InterPro" id="IPR044925">
    <property type="entry name" value="His-Me_finger_sf"/>
</dbReference>
<reference evidence="5 6" key="2">
    <citation type="submission" date="2020-06" db="EMBL/GenBank/DDBJ databases">
        <title>Halomonas songnenensis sp. nov., a moderately halophilic bacterium isolated from saline and alkaline soils.</title>
        <authorList>
            <person name="Jiang J."/>
            <person name="Pan Y."/>
        </authorList>
    </citation>
    <scope>NUCLEOTIDE SEQUENCE [LARGE SCALE GENOMIC DNA]</scope>
    <source>
        <strain evidence="5 6">TBZ9</strain>
    </source>
</reference>
<reference evidence="5 6" key="1">
    <citation type="submission" date="2020-05" db="EMBL/GenBank/DDBJ databases">
        <authorList>
            <person name="Ruan W."/>
            <person name="Jeon C.O."/>
            <person name="Chun B.H."/>
        </authorList>
    </citation>
    <scope>NUCLEOTIDE SEQUENCE [LARGE SCALE GENOMIC DNA]</scope>
    <source>
        <strain evidence="5 6">TBZ9</strain>
    </source>
</reference>
<dbReference type="InterPro" id="IPR020821">
    <property type="entry name" value="ENPP1-3/EXOG-like_nuc-like"/>
</dbReference>